<organism evidence="1 2">
    <name type="scientific">Dreissena polymorpha</name>
    <name type="common">Zebra mussel</name>
    <name type="synonym">Mytilus polymorpha</name>
    <dbReference type="NCBI Taxonomy" id="45954"/>
    <lineage>
        <taxon>Eukaryota</taxon>
        <taxon>Metazoa</taxon>
        <taxon>Spiralia</taxon>
        <taxon>Lophotrochozoa</taxon>
        <taxon>Mollusca</taxon>
        <taxon>Bivalvia</taxon>
        <taxon>Autobranchia</taxon>
        <taxon>Heteroconchia</taxon>
        <taxon>Euheterodonta</taxon>
        <taxon>Imparidentia</taxon>
        <taxon>Neoheterodontei</taxon>
        <taxon>Myida</taxon>
        <taxon>Dreissenoidea</taxon>
        <taxon>Dreissenidae</taxon>
        <taxon>Dreissena</taxon>
    </lineage>
</organism>
<dbReference type="Proteomes" id="UP000828390">
    <property type="component" value="Unassembled WGS sequence"/>
</dbReference>
<reference evidence="1" key="1">
    <citation type="journal article" date="2019" name="bioRxiv">
        <title>The Genome of the Zebra Mussel, Dreissena polymorpha: A Resource for Invasive Species Research.</title>
        <authorList>
            <person name="McCartney M.A."/>
            <person name="Auch B."/>
            <person name="Kono T."/>
            <person name="Mallez S."/>
            <person name="Zhang Y."/>
            <person name="Obille A."/>
            <person name="Becker A."/>
            <person name="Abrahante J.E."/>
            <person name="Garbe J."/>
            <person name="Badalamenti J.P."/>
            <person name="Herman A."/>
            <person name="Mangelson H."/>
            <person name="Liachko I."/>
            <person name="Sullivan S."/>
            <person name="Sone E.D."/>
            <person name="Koren S."/>
            <person name="Silverstein K.A.T."/>
            <person name="Beckman K.B."/>
            <person name="Gohl D.M."/>
        </authorList>
    </citation>
    <scope>NUCLEOTIDE SEQUENCE</scope>
    <source>
        <strain evidence="1">Duluth1</strain>
        <tissue evidence="1">Whole animal</tissue>
    </source>
</reference>
<reference evidence="1" key="2">
    <citation type="submission" date="2020-11" db="EMBL/GenBank/DDBJ databases">
        <authorList>
            <person name="McCartney M.A."/>
            <person name="Auch B."/>
            <person name="Kono T."/>
            <person name="Mallez S."/>
            <person name="Becker A."/>
            <person name="Gohl D.M."/>
            <person name="Silverstein K.A.T."/>
            <person name="Koren S."/>
            <person name="Bechman K.B."/>
            <person name="Herman A."/>
            <person name="Abrahante J.E."/>
            <person name="Garbe J."/>
        </authorList>
    </citation>
    <scope>NUCLEOTIDE SEQUENCE</scope>
    <source>
        <strain evidence="1">Duluth1</strain>
        <tissue evidence="1">Whole animal</tissue>
    </source>
</reference>
<accession>A0A9D4F3Q2</accession>
<comment type="caution">
    <text evidence="1">The sequence shown here is derived from an EMBL/GenBank/DDBJ whole genome shotgun (WGS) entry which is preliminary data.</text>
</comment>
<evidence type="ECO:0000313" key="1">
    <source>
        <dbReference type="EMBL" id="KAH3790724.1"/>
    </source>
</evidence>
<name>A0A9D4F3Q2_DREPO</name>
<dbReference type="AlphaFoldDB" id="A0A9D4F3Q2"/>
<sequence>MDVGCFGPFQKKYNQECLTYSRQHHLCVTLYDVCKLACKAYTVALSPVNLQASFRKTGIYPLQNAIDAGTSLGDAIATSELYAATCEKLASGADNIIQHEPDINDGAKFFSYFPTEVLRKCQNPAEISTRLLVAKQLRKK</sequence>
<proteinExistence type="predicted"/>
<keyword evidence="2" id="KW-1185">Reference proteome</keyword>
<evidence type="ECO:0000313" key="2">
    <source>
        <dbReference type="Proteomes" id="UP000828390"/>
    </source>
</evidence>
<gene>
    <name evidence="1" type="ORF">DPMN_168931</name>
</gene>
<protein>
    <submittedName>
        <fullName evidence="1">Uncharacterized protein</fullName>
    </submittedName>
</protein>
<dbReference type="EMBL" id="JAIWYP010000008">
    <property type="protein sequence ID" value="KAH3790724.1"/>
    <property type="molecule type" value="Genomic_DNA"/>
</dbReference>